<evidence type="ECO:0000313" key="9">
    <source>
        <dbReference type="EMBL" id="KXA30911.1"/>
    </source>
</evidence>
<dbReference type="PATRIC" id="fig|54005.3.peg.679"/>
<reference evidence="9 10" key="1">
    <citation type="submission" date="2016-01" db="EMBL/GenBank/DDBJ databases">
        <authorList>
            <person name="Oliw E.H."/>
        </authorList>
    </citation>
    <scope>NUCLEOTIDE SEQUENCE [LARGE SCALE GENOMIC DNA]</scope>
    <source>
        <strain evidence="9 10">CMW7756A</strain>
    </source>
</reference>
<keyword evidence="5 7" id="KW-1133">Transmembrane helix</keyword>
<dbReference type="GO" id="GO:0005886">
    <property type="term" value="C:plasma membrane"/>
    <property type="evidence" value="ECO:0007669"/>
    <property type="project" value="UniProtKB-SubCell"/>
</dbReference>
<feature type="transmembrane region" description="Helical" evidence="7">
    <location>
        <begin position="112"/>
        <end position="137"/>
    </location>
</feature>
<dbReference type="GO" id="GO:0016787">
    <property type="term" value="F:hydrolase activity"/>
    <property type="evidence" value="ECO:0007669"/>
    <property type="project" value="UniProtKB-KW"/>
</dbReference>
<keyword evidence="6 7" id="KW-0472">Membrane</keyword>
<comment type="caution">
    <text evidence="9">The sequence shown here is derived from an EMBL/GenBank/DDBJ whole genome shotgun (WGS) entry which is preliminary data.</text>
</comment>
<sequence>MDSKFLNWLLGIRNEVLNRYMIAITHLGTGGAIWLFTVYILFYLGFRIESINVILALIFNGIVCNLLLKNILKRKRPSWITKVELLIKDPTDFSFPSGHASSSFAAALTIYFYFRGMGIFFLVMAALIAFSRIYHFVHYPSDVIIGAIIGIFIALATKNYYDKFLLDYMQVNLPFLFGPLPKV</sequence>
<feature type="transmembrane region" description="Helical" evidence="7">
    <location>
        <begin position="143"/>
        <end position="161"/>
    </location>
</feature>
<dbReference type="EMBL" id="LRQE01000022">
    <property type="protein sequence ID" value="KXA30911.1"/>
    <property type="molecule type" value="Genomic_DNA"/>
</dbReference>
<name>A0A133PQK0_9FIRM</name>
<feature type="domain" description="Phosphatidic acid phosphatase type 2/haloperoxidase" evidence="8">
    <location>
        <begin position="53"/>
        <end position="158"/>
    </location>
</feature>
<gene>
    <name evidence="9" type="ORF">HMPREF3229_00691</name>
</gene>
<evidence type="ECO:0000256" key="1">
    <source>
        <dbReference type="ARBA" id="ARBA00004651"/>
    </source>
</evidence>
<dbReference type="SUPFAM" id="SSF48317">
    <property type="entry name" value="Acid phosphatase/Vanadium-dependent haloperoxidase"/>
    <property type="match status" value="1"/>
</dbReference>
<evidence type="ECO:0000259" key="8">
    <source>
        <dbReference type="SMART" id="SM00014"/>
    </source>
</evidence>
<evidence type="ECO:0000256" key="2">
    <source>
        <dbReference type="ARBA" id="ARBA00022475"/>
    </source>
</evidence>
<dbReference type="AlphaFoldDB" id="A0A133PQK0"/>
<dbReference type="Gene3D" id="1.20.144.10">
    <property type="entry name" value="Phosphatidic acid phosphatase type 2/haloperoxidase"/>
    <property type="match status" value="2"/>
</dbReference>
<dbReference type="InterPro" id="IPR036938">
    <property type="entry name" value="PAP2/HPO_sf"/>
</dbReference>
<dbReference type="RefSeq" id="WP_060799911.1">
    <property type="nucleotide sequence ID" value="NZ_KQ957096.1"/>
</dbReference>
<dbReference type="InterPro" id="IPR000326">
    <property type="entry name" value="PAP2/HPO"/>
</dbReference>
<protein>
    <submittedName>
        <fullName evidence="9">PAP2 family protein</fullName>
    </submittedName>
</protein>
<evidence type="ECO:0000256" key="6">
    <source>
        <dbReference type="ARBA" id="ARBA00023136"/>
    </source>
</evidence>
<dbReference type="PANTHER" id="PTHR14969">
    <property type="entry name" value="SPHINGOSINE-1-PHOSPHATE PHOSPHOHYDROLASE"/>
    <property type="match status" value="1"/>
</dbReference>
<keyword evidence="2" id="KW-1003">Cell membrane</keyword>
<keyword evidence="3 7" id="KW-0812">Transmembrane</keyword>
<proteinExistence type="predicted"/>
<organism evidence="9">
    <name type="scientific">Peptoniphilus harei</name>
    <dbReference type="NCBI Taxonomy" id="54005"/>
    <lineage>
        <taxon>Bacteria</taxon>
        <taxon>Bacillati</taxon>
        <taxon>Bacillota</taxon>
        <taxon>Tissierellia</taxon>
        <taxon>Tissierellales</taxon>
        <taxon>Peptoniphilaceae</taxon>
        <taxon>Peptoniphilus</taxon>
    </lineage>
</organism>
<feature type="transmembrane region" description="Helical" evidence="7">
    <location>
        <begin position="50"/>
        <end position="68"/>
    </location>
</feature>
<dbReference type="SMART" id="SM00014">
    <property type="entry name" value="acidPPc"/>
    <property type="match status" value="1"/>
</dbReference>
<dbReference type="Pfam" id="PF01569">
    <property type="entry name" value="PAP2"/>
    <property type="match status" value="1"/>
</dbReference>
<evidence type="ECO:0000256" key="5">
    <source>
        <dbReference type="ARBA" id="ARBA00022989"/>
    </source>
</evidence>
<feature type="transmembrane region" description="Helical" evidence="7">
    <location>
        <begin position="20"/>
        <end position="44"/>
    </location>
</feature>
<keyword evidence="4" id="KW-0378">Hydrolase</keyword>
<accession>A0A133PQK0</accession>
<evidence type="ECO:0000256" key="3">
    <source>
        <dbReference type="ARBA" id="ARBA00022692"/>
    </source>
</evidence>
<evidence type="ECO:0000256" key="4">
    <source>
        <dbReference type="ARBA" id="ARBA00022801"/>
    </source>
</evidence>
<evidence type="ECO:0000256" key="7">
    <source>
        <dbReference type="SAM" id="Phobius"/>
    </source>
</evidence>
<dbReference type="Proteomes" id="UP000070174">
    <property type="component" value="Unassembled WGS sequence"/>
</dbReference>
<evidence type="ECO:0000313" key="10">
    <source>
        <dbReference type="Proteomes" id="UP000070174"/>
    </source>
</evidence>
<dbReference type="PANTHER" id="PTHR14969:SF62">
    <property type="entry name" value="DECAPRENYLPHOSPHORYL-5-PHOSPHORIBOSE PHOSPHATASE RV3807C-RELATED"/>
    <property type="match status" value="1"/>
</dbReference>
<comment type="subcellular location">
    <subcellularLocation>
        <location evidence="1">Cell membrane</location>
        <topology evidence="1">Multi-pass membrane protein</topology>
    </subcellularLocation>
</comment>